<evidence type="ECO:0000313" key="2">
    <source>
        <dbReference type="Proteomes" id="UP000228751"/>
    </source>
</evidence>
<name>A0A2G4RCR8_9PROT</name>
<sequence>MEGTDKAEFGTCWALCYNIRQGRSGTPLLRAGASGKDHKKLVFCVVGELRKVRQIHQHLYLGRKGADECHARCVHALMQWPRPARAGASGTLWGKTLIYLWSAMCGVRNGAA</sequence>
<gene>
    <name evidence="1" type="ORF">CSR02_06940</name>
</gene>
<accession>A0A2G4RCR8</accession>
<organism evidence="1 2">
    <name type="scientific">Acetobacter pomorum</name>
    <dbReference type="NCBI Taxonomy" id="65959"/>
    <lineage>
        <taxon>Bacteria</taxon>
        <taxon>Pseudomonadati</taxon>
        <taxon>Pseudomonadota</taxon>
        <taxon>Alphaproteobacteria</taxon>
        <taxon>Acetobacterales</taxon>
        <taxon>Acetobacteraceae</taxon>
        <taxon>Acetobacter</taxon>
    </lineage>
</organism>
<evidence type="ECO:0000313" key="1">
    <source>
        <dbReference type="EMBL" id="PHY94373.1"/>
    </source>
</evidence>
<comment type="caution">
    <text evidence="1">The sequence shown here is derived from an EMBL/GenBank/DDBJ whole genome shotgun (WGS) entry which is preliminary data.</text>
</comment>
<protein>
    <submittedName>
        <fullName evidence="1">Uncharacterized protein</fullName>
    </submittedName>
</protein>
<keyword evidence="2" id="KW-1185">Reference proteome</keyword>
<proteinExistence type="predicted"/>
<dbReference type="EMBL" id="PEBQ01000093">
    <property type="protein sequence ID" value="PHY94373.1"/>
    <property type="molecule type" value="Genomic_DNA"/>
</dbReference>
<reference evidence="1 2" key="1">
    <citation type="submission" date="2017-10" db="EMBL/GenBank/DDBJ databases">
        <title>Genomic analysis of the genus Acetobacter.</title>
        <authorList>
            <person name="Kim K.H."/>
            <person name="Chun B.H."/>
            <person name="Son A.R."/>
            <person name="Jeon C.O."/>
        </authorList>
    </citation>
    <scope>NUCLEOTIDE SEQUENCE [LARGE SCALE GENOMIC DNA]</scope>
    <source>
        <strain evidence="1 2">LHT 2458</strain>
    </source>
</reference>
<dbReference type="Proteomes" id="UP000228751">
    <property type="component" value="Unassembled WGS sequence"/>
</dbReference>
<dbReference type="AlphaFoldDB" id="A0A2G4RCR8"/>